<evidence type="ECO:0000313" key="21">
    <source>
        <dbReference type="EMBL" id="QLJ53300.1"/>
    </source>
</evidence>
<comment type="pathway">
    <text evidence="3">Cofactor biosynthesis; tetrahydrofolate biosynthesis; 7,8-dihydrofolate from 2-amino-4-hydroxy-6-hydroxymethyl-7,8-dihydropteridine diphosphate and 4-aminobenzoate: step 1/2.</text>
</comment>
<comment type="similarity">
    <text evidence="6">In the C-terminal section; belongs to the DHPS family.</text>
</comment>
<name>A0A7D6BG96_FERL1</name>
<dbReference type="InterPro" id="IPR004101">
    <property type="entry name" value="Mur_ligase_C"/>
</dbReference>
<dbReference type="InterPro" id="IPR036565">
    <property type="entry name" value="Mur-like_cat_sf"/>
</dbReference>
<evidence type="ECO:0000256" key="14">
    <source>
        <dbReference type="ARBA" id="ARBA00022909"/>
    </source>
</evidence>
<dbReference type="GO" id="GO:0004326">
    <property type="term" value="F:tetrahydrofolylpolyglutamate synthase activity"/>
    <property type="evidence" value="ECO:0007669"/>
    <property type="project" value="UniProtKB-EC"/>
</dbReference>
<dbReference type="GO" id="GO:0005737">
    <property type="term" value="C:cytoplasm"/>
    <property type="evidence" value="ECO:0007669"/>
    <property type="project" value="TreeGrafter"/>
</dbReference>
<dbReference type="PROSITE" id="PS01011">
    <property type="entry name" value="FOLYLPOLYGLU_SYNT_1"/>
    <property type="match status" value="1"/>
</dbReference>
<comment type="cofactor">
    <cofactor evidence="2">
        <name>Mg(2+)</name>
        <dbReference type="ChEBI" id="CHEBI:18420"/>
    </cofactor>
</comment>
<evidence type="ECO:0000256" key="15">
    <source>
        <dbReference type="ARBA" id="ARBA00047493"/>
    </source>
</evidence>
<evidence type="ECO:0000256" key="12">
    <source>
        <dbReference type="ARBA" id="ARBA00022840"/>
    </source>
</evidence>
<sequence length="427" mass="47646">MNYAESMKYLNSFGRFSSKPGLSRTLELLRMLGNPQNDFKSVHVAGTNGKGSVTAMVASILREEGFRTGRYTSPHLDDFRERIVVDGKFIPRNALNSLVETVKLLVPEVERKCSHPTFFEVTTAIAFRYFSQKRVDYSIVEVGLGGRLDATNVITPAVSVITNIGLEHTEVLGKTLTAIAREKGGIIKNGIPLVTAERKTEVLDVFERICREKDAKLISLNHDTECRKVRCNLNGCVFDLRTPARNYTALRTNLLGEHQIENAALSVLVAEQLGVGGRAVRAGLQKAKWPGRLEIIQRKPFVVMDCAHNPPAMRILRNSLKLFKYDRLLLIIGIMKDKAIPDILQEIAPAADCIIINKPKLERAAELEVIKREAEKFGKPVKIVNDVKKSVKYAKSIAGKDDLVLIAGSIYMLSEARAKRRKERLAQ</sequence>
<comment type="similarity">
    <text evidence="17">In the N-terminal section; belongs to the folylpolyglutamate synthase family.</text>
</comment>
<dbReference type="GO" id="GO:0046872">
    <property type="term" value="F:metal ion binding"/>
    <property type="evidence" value="ECO:0007669"/>
    <property type="project" value="UniProtKB-KW"/>
</dbReference>
<dbReference type="EC" id="6.3.2.17" evidence="8"/>
<comment type="function">
    <text evidence="16">Can complement an H.volcanii mutant strain that is thymidine auxotroph because it lacks the two dihydrofolate reductase genes encoded by hdrA and hdrB.</text>
</comment>
<keyword evidence="10" id="KW-0479">Metal-binding</keyword>
<evidence type="ECO:0000256" key="11">
    <source>
        <dbReference type="ARBA" id="ARBA00022741"/>
    </source>
</evidence>
<dbReference type="GO" id="GO:0005524">
    <property type="term" value="F:ATP binding"/>
    <property type="evidence" value="ECO:0007669"/>
    <property type="project" value="UniProtKB-KW"/>
</dbReference>
<dbReference type="SUPFAM" id="SSF53623">
    <property type="entry name" value="MurD-like peptide ligases, catalytic domain"/>
    <property type="match status" value="1"/>
</dbReference>
<dbReference type="Gene3D" id="3.40.1190.10">
    <property type="entry name" value="Mur-like, catalytic domain"/>
    <property type="match status" value="1"/>
</dbReference>
<evidence type="ECO:0000256" key="3">
    <source>
        <dbReference type="ARBA" id="ARBA00004763"/>
    </source>
</evidence>
<dbReference type="Gene3D" id="3.90.190.20">
    <property type="entry name" value="Mur ligase, C-terminal domain"/>
    <property type="match status" value="1"/>
</dbReference>
<evidence type="ECO:0000256" key="5">
    <source>
        <dbReference type="ARBA" id="ARBA00008276"/>
    </source>
</evidence>
<evidence type="ECO:0000256" key="17">
    <source>
        <dbReference type="ARBA" id="ARBA00060901"/>
    </source>
</evidence>
<gene>
    <name evidence="21" type="ORF">Sv326_1125</name>
</gene>
<evidence type="ECO:0000256" key="10">
    <source>
        <dbReference type="ARBA" id="ARBA00022723"/>
    </source>
</evidence>
<dbReference type="NCBIfam" id="TIGR01499">
    <property type="entry name" value="folC"/>
    <property type="match status" value="1"/>
</dbReference>
<dbReference type="InterPro" id="IPR036615">
    <property type="entry name" value="Mur_ligase_C_dom_sf"/>
</dbReference>
<comment type="catalytic activity">
    <reaction evidence="15">
        <text>(6S)-5,6,7,8-tetrahydrofolyl-(gamma-L-Glu)(n) + L-glutamate + ATP = (6S)-5,6,7,8-tetrahydrofolyl-(gamma-L-Glu)(n+1) + ADP + phosphate + H(+)</text>
        <dbReference type="Rhea" id="RHEA:10580"/>
        <dbReference type="Rhea" id="RHEA-COMP:14738"/>
        <dbReference type="Rhea" id="RHEA-COMP:14740"/>
        <dbReference type="ChEBI" id="CHEBI:15378"/>
        <dbReference type="ChEBI" id="CHEBI:29985"/>
        <dbReference type="ChEBI" id="CHEBI:30616"/>
        <dbReference type="ChEBI" id="CHEBI:43474"/>
        <dbReference type="ChEBI" id="CHEBI:141005"/>
        <dbReference type="ChEBI" id="CHEBI:456216"/>
        <dbReference type="EC" id="6.3.2.17"/>
    </reaction>
</comment>
<dbReference type="AlphaFoldDB" id="A0A7D6BG96"/>
<comment type="catalytic activity">
    <reaction evidence="1">
        <text>(7,8-dihydropterin-6-yl)methyl diphosphate + 4-aminobenzoate = 7,8-dihydropteroate + diphosphate</text>
        <dbReference type="Rhea" id="RHEA:19949"/>
        <dbReference type="ChEBI" id="CHEBI:17836"/>
        <dbReference type="ChEBI" id="CHEBI:17839"/>
        <dbReference type="ChEBI" id="CHEBI:33019"/>
        <dbReference type="ChEBI" id="CHEBI:72950"/>
        <dbReference type="EC" id="2.5.1.15"/>
    </reaction>
</comment>
<evidence type="ECO:0000259" key="20">
    <source>
        <dbReference type="Pfam" id="PF08245"/>
    </source>
</evidence>
<evidence type="ECO:0000256" key="1">
    <source>
        <dbReference type="ARBA" id="ARBA00000012"/>
    </source>
</evidence>
<evidence type="ECO:0000313" key="22">
    <source>
        <dbReference type="Proteomes" id="UP000510821"/>
    </source>
</evidence>
<evidence type="ECO:0000256" key="18">
    <source>
        <dbReference type="ARBA" id="ARBA00068433"/>
    </source>
</evidence>
<keyword evidence="9 21" id="KW-0436">Ligase</keyword>
<feature type="domain" description="Mur ligase C-terminal" evidence="19">
    <location>
        <begin position="291"/>
        <end position="409"/>
    </location>
</feature>
<comment type="pathway">
    <text evidence="4">Cofactor biosynthesis; tetrahydrofolylpolyglutamate biosynthesis.</text>
</comment>
<organism evidence="21 22">
    <name type="scientific">Fermentimicrarchaeum limneticum</name>
    <dbReference type="NCBI Taxonomy" id="2795018"/>
    <lineage>
        <taxon>Archaea</taxon>
        <taxon>Candidatus Micrarchaeota</taxon>
        <taxon>Candidatus Fermentimicrarchaeales</taxon>
        <taxon>Candidatus Fermentimicrarchaeaceae</taxon>
        <taxon>Candidatus Fermentimicrarchaeum</taxon>
    </lineage>
</organism>
<dbReference type="InterPro" id="IPR013221">
    <property type="entry name" value="Mur_ligase_cen"/>
</dbReference>
<dbReference type="Proteomes" id="UP000510821">
    <property type="component" value="Chromosome"/>
</dbReference>
<evidence type="ECO:0000256" key="8">
    <source>
        <dbReference type="ARBA" id="ARBA00013025"/>
    </source>
</evidence>
<protein>
    <recommendedName>
        <fullName evidence="18">Probable bifunctional folylpolyglutamate synthase/dihydropteroate synthase</fullName>
        <ecNumber evidence="7">2.5.1.15</ecNumber>
        <ecNumber evidence="8">6.3.2.17</ecNumber>
    </recommendedName>
</protein>
<dbReference type="PIRSF" id="PIRSF001563">
    <property type="entry name" value="Folylpolyglu_synth"/>
    <property type="match status" value="1"/>
</dbReference>
<dbReference type="FunFam" id="3.40.1190.10:FF:000011">
    <property type="entry name" value="Folylpolyglutamate synthase/dihydrofolate synthase"/>
    <property type="match status" value="1"/>
</dbReference>
<evidence type="ECO:0000256" key="4">
    <source>
        <dbReference type="ARBA" id="ARBA00005150"/>
    </source>
</evidence>
<feature type="domain" description="Mur ligase central" evidence="20">
    <location>
        <begin position="44"/>
        <end position="270"/>
    </location>
</feature>
<dbReference type="Pfam" id="PF08245">
    <property type="entry name" value="Mur_ligase_M"/>
    <property type="match status" value="1"/>
</dbReference>
<keyword evidence="12" id="KW-0067">ATP-binding</keyword>
<dbReference type="SUPFAM" id="SSF53244">
    <property type="entry name" value="MurD-like peptide ligases, peptide-binding domain"/>
    <property type="match status" value="1"/>
</dbReference>
<evidence type="ECO:0000256" key="9">
    <source>
        <dbReference type="ARBA" id="ARBA00022598"/>
    </source>
</evidence>
<dbReference type="Pfam" id="PF02875">
    <property type="entry name" value="Mur_ligase_C"/>
    <property type="match status" value="1"/>
</dbReference>
<accession>A0A7D6BG96</accession>
<evidence type="ECO:0000256" key="7">
    <source>
        <dbReference type="ARBA" id="ARBA00012458"/>
    </source>
</evidence>
<proteinExistence type="inferred from homology"/>
<dbReference type="InterPro" id="IPR001645">
    <property type="entry name" value="Folylpolyglutamate_synth"/>
</dbReference>
<reference evidence="22" key="1">
    <citation type="submission" date="2020-07" db="EMBL/GenBank/DDBJ databases">
        <title>Metabolic diversity and evolutionary history of the archaeal phylum ###Micrarchaeota### uncovered from a freshwater lake metagenome.</title>
        <authorList>
            <person name="Kadnikov V.V."/>
            <person name="Savvichev A.S."/>
            <person name="Mardanov A.V."/>
            <person name="Beletsky A.V."/>
            <person name="Chupakov A.V."/>
            <person name="Kokryatskaya N.M."/>
            <person name="Pimenov N.V."/>
            <person name="Ravin N.V."/>
        </authorList>
    </citation>
    <scope>NUCLEOTIDE SEQUENCE [LARGE SCALE GENOMIC DNA]</scope>
</reference>
<evidence type="ECO:0000259" key="19">
    <source>
        <dbReference type="Pfam" id="PF02875"/>
    </source>
</evidence>
<keyword evidence="14" id="KW-0289">Folate biosynthesis</keyword>
<dbReference type="GO" id="GO:0004156">
    <property type="term" value="F:dihydropteroate synthase activity"/>
    <property type="evidence" value="ECO:0007669"/>
    <property type="project" value="UniProtKB-EC"/>
</dbReference>
<dbReference type="EC" id="2.5.1.15" evidence="7"/>
<dbReference type="PANTHER" id="PTHR11136:SF0">
    <property type="entry name" value="DIHYDROFOLATE SYNTHETASE-RELATED"/>
    <property type="match status" value="1"/>
</dbReference>
<dbReference type="GO" id="GO:0008841">
    <property type="term" value="F:dihydrofolate synthase activity"/>
    <property type="evidence" value="ECO:0007669"/>
    <property type="project" value="TreeGrafter"/>
</dbReference>
<dbReference type="KEGG" id="flt:Sv326_1125"/>
<dbReference type="GO" id="GO:0046656">
    <property type="term" value="P:folic acid biosynthetic process"/>
    <property type="evidence" value="ECO:0007669"/>
    <property type="project" value="UniProtKB-KW"/>
</dbReference>
<evidence type="ECO:0000256" key="13">
    <source>
        <dbReference type="ARBA" id="ARBA00022842"/>
    </source>
</evidence>
<evidence type="ECO:0000256" key="6">
    <source>
        <dbReference type="ARBA" id="ARBA00009951"/>
    </source>
</evidence>
<keyword evidence="13" id="KW-0460">Magnesium</keyword>
<dbReference type="InterPro" id="IPR018109">
    <property type="entry name" value="Folylpolyglutamate_synth_CS"/>
</dbReference>
<dbReference type="PANTHER" id="PTHR11136">
    <property type="entry name" value="FOLYLPOLYGLUTAMATE SYNTHASE-RELATED"/>
    <property type="match status" value="1"/>
</dbReference>
<evidence type="ECO:0000256" key="16">
    <source>
        <dbReference type="ARBA" id="ARBA00057011"/>
    </source>
</evidence>
<keyword evidence="11" id="KW-0547">Nucleotide-binding</keyword>
<comment type="similarity">
    <text evidence="5">Belongs to the folylpolyglutamate synthase family.</text>
</comment>
<evidence type="ECO:0000256" key="2">
    <source>
        <dbReference type="ARBA" id="ARBA00001946"/>
    </source>
</evidence>
<dbReference type="PROSITE" id="PS01012">
    <property type="entry name" value="FOLYLPOLYGLU_SYNT_2"/>
    <property type="match status" value="1"/>
</dbReference>
<dbReference type="EMBL" id="CP058998">
    <property type="protein sequence ID" value="QLJ53300.1"/>
    <property type="molecule type" value="Genomic_DNA"/>
</dbReference>